<proteinExistence type="predicted"/>
<gene>
    <name evidence="1" type="ORF">NITHO_5230003</name>
</gene>
<evidence type="ECO:0000313" key="2">
    <source>
        <dbReference type="Proteomes" id="UP000004221"/>
    </source>
</evidence>
<accession>I4ELQ1</accession>
<protein>
    <submittedName>
        <fullName evidence="1">Uncharacterized protein</fullName>
    </submittedName>
</protein>
<dbReference type="EMBL" id="CAGS01000472">
    <property type="protein sequence ID" value="CCF85613.1"/>
    <property type="molecule type" value="Genomic_DNA"/>
</dbReference>
<sequence length="55" mass="5918">MLSTSVHRRLPSGSGNSVVPCPGLFLLWQNLPSDDEGGSGCRLAGRGRDLGWLMY</sequence>
<organism evidence="1 2">
    <name type="scientific">Nitrolancea hollandica Lb</name>
    <dbReference type="NCBI Taxonomy" id="1129897"/>
    <lineage>
        <taxon>Bacteria</taxon>
        <taxon>Pseudomonadati</taxon>
        <taxon>Thermomicrobiota</taxon>
        <taxon>Thermomicrobia</taxon>
        <taxon>Sphaerobacterales</taxon>
        <taxon>Sphaerobacterineae</taxon>
        <taxon>Sphaerobacteraceae</taxon>
        <taxon>Nitrolancea</taxon>
    </lineage>
</organism>
<comment type="caution">
    <text evidence="1">The sequence shown here is derived from an EMBL/GenBank/DDBJ whole genome shotgun (WGS) entry which is preliminary data.</text>
</comment>
<evidence type="ECO:0000313" key="1">
    <source>
        <dbReference type="EMBL" id="CCF85613.1"/>
    </source>
</evidence>
<keyword evidence="2" id="KW-1185">Reference proteome</keyword>
<dbReference type="Proteomes" id="UP000004221">
    <property type="component" value="Unassembled WGS sequence"/>
</dbReference>
<dbReference type="AlphaFoldDB" id="I4ELQ1"/>
<name>I4ELQ1_9BACT</name>
<reference evidence="1 2" key="1">
    <citation type="journal article" date="2012" name="ISME J.">
        <title>Nitrification expanded: discovery, physiology and genomics of a nitrite-oxidizing bacterium from the phylum Chloroflexi.</title>
        <authorList>
            <person name="Sorokin D.Y."/>
            <person name="Lucker S."/>
            <person name="Vejmelkova D."/>
            <person name="Kostrikina N.A."/>
            <person name="Kleerebezem R."/>
            <person name="Rijpstra W.I."/>
            <person name="Damste J.S."/>
            <person name="Le Paslier D."/>
            <person name="Muyzer G."/>
            <person name="Wagner M."/>
            <person name="van Loosdrecht M.C."/>
            <person name="Daims H."/>
        </authorList>
    </citation>
    <scope>NUCLEOTIDE SEQUENCE [LARGE SCALE GENOMIC DNA]</scope>
    <source>
        <strain evidence="2">none</strain>
    </source>
</reference>